<dbReference type="AlphaFoldDB" id="A0A7J8AVU3"/>
<dbReference type="EMBL" id="JACAGC010000001">
    <property type="protein sequence ID" value="KAF6390316.1"/>
    <property type="molecule type" value="Genomic_DNA"/>
</dbReference>
<evidence type="ECO:0000313" key="3">
    <source>
        <dbReference type="Proteomes" id="UP000585614"/>
    </source>
</evidence>
<proteinExistence type="predicted"/>
<feature type="region of interest" description="Disordered" evidence="1">
    <location>
        <begin position="227"/>
        <end position="251"/>
    </location>
</feature>
<protein>
    <submittedName>
        <fullName evidence="2">Uncharacterized protein</fullName>
    </submittedName>
</protein>
<reference evidence="2 3" key="1">
    <citation type="journal article" date="2020" name="Nature">
        <title>Six reference-quality genomes reveal evolution of bat adaptations.</title>
        <authorList>
            <person name="Jebb D."/>
            <person name="Huang Z."/>
            <person name="Pippel M."/>
            <person name="Hughes G.M."/>
            <person name="Lavrichenko K."/>
            <person name="Devanna P."/>
            <person name="Winkler S."/>
            <person name="Jermiin L.S."/>
            <person name="Skirmuntt E.C."/>
            <person name="Katzourakis A."/>
            <person name="Burkitt-Gray L."/>
            <person name="Ray D.A."/>
            <person name="Sullivan K.A.M."/>
            <person name="Roscito J.G."/>
            <person name="Kirilenko B.M."/>
            <person name="Davalos L.M."/>
            <person name="Corthals A.P."/>
            <person name="Power M.L."/>
            <person name="Jones G."/>
            <person name="Ransome R.D."/>
            <person name="Dechmann D.K.N."/>
            <person name="Locatelli A.G."/>
            <person name="Puechmaille S.J."/>
            <person name="Fedrigo O."/>
            <person name="Jarvis E.D."/>
            <person name="Hiller M."/>
            <person name="Vernes S.C."/>
            <person name="Myers E.W."/>
            <person name="Teeling E.C."/>
        </authorList>
    </citation>
    <scope>NUCLEOTIDE SEQUENCE [LARGE SCALE GENOMIC DNA]</scope>
    <source>
        <strain evidence="2">MRhiFer1</strain>
        <tissue evidence="2">Lung</tissue>
    </source>
</reference>
<sequence>MVSAETLRNILEQFTCIKAQFRKQGTVPAKTYRSMVERFVRVRAQLREAHEEQHQEREARSAWETQASSWHTTLLAMDRVVLILVICCGLRLRGLWTSYTEASTHSDTWHGEQDSDQVGMESDSGQEDVWPPHSVWCPVATVLRSWTPKEGWEDMDGSPASVERALQALAEQLPEEEKATAGRVGWMFLTALSLNTENALNEMAQVPDQVSRLEALEARVCLLEAEPHSGDSEAEAEEVSGDNVAPNPQARPILKQRVKREQTLGPRVVAAGNPAVTELTTYTPYTPTELQELRRPYGQSQECSFQALGLT</sequence>
<accession>A0A7J8AVU3</accession>
<evidence type="ECO:0000313" key="2">
    <source>
        <dbReference type="EMBL" id="KAF6390316.1"/>
    </source>
</evidence>
<organism evidence="2 3">
    <name type="scientific">Rhinolophus ferrumequinum</name>
    <name type="common">Greater horseshoe bat</name>
    <dbReference type="NCBI Taxonomy" id="59479"/>
    <lineage>
        <taxon>Eukaryota</taxon>
        <taxon>Metazoa</taxon>
        <taxon>Chordata</taxon>
        <taxon>Craniata</taxon>
        <taxon>Vertebrata</taxon>
        <taxon>Euteleostomi</taxon>
        <taxon>Mammalia</taxon>
        <taxon>Eutheria</taxon>
        <taxon>Laurasiatheria</taxon>
        <taxon>Chiroptera</taxon>
        <taxon>Yinpterochiroptera</taxon>
        <taxon>Rhinolophoidea</taxon>
        <taxon>Rhinolophidae</taxon>
        <taxon>Rhinolophinae</taxon>
        <taxon>Rhinolophus</taxon>
    </lineage>
</organism>
<dbReference type="Proteomes" id="UP000585614">
    <property type="component" value="Unassembled WGS sequence"/>
</dbReference>
<name>A0A7J8AVU3_RHIFE</name>
<feature type="region of interest" description="Disordered" evidence="1">
    <location>
        <begin position="104"/>
        <end position="127"/>
    </location>
</feature>
<gene>
    <name evidence="2" type="ORF">mRhiFer1_007890</name>
</gene>
<evidence type="ECO:0000256" key="1">
    <source>
        <dbReference type="SAM" id="MobiDB-lite"/>
    </source>
</evidence>
<comment type="caution">
    <text evidence="2">The sequence shown here is derived from an EMBL/GenBank/DDBJ whole genome shotgun (WGS) entry which is preliminary data.</text>
</comment>